<organism evidence="1 2">
    <name type="scientific">Mycolicibacterium mucogenicum</name>
    <name type="common">Mycobacterium mucogenicum</name>
    <dbReference type="NCBI Taxonomy" id="56689"/>
    <lineage>
        <taxon>Bacteria</taxon>
        <taxon>Bacillati</taxon>
        <taxon>Actinomycetota</taxon>
        <taxon>Actinomycetes</taxon>
        <taxon>Mycobacteriales</taxon>
        <taxon>Mycobacteriaceae</taxon>
        <taxon>Mycolicibacterium</taxon>
    </lineage>
</organism>
<accession>A0A1A0MHP4</accession>
<dbReference type="InterPro" id="IPR009282">
    <property type="entry name" value="DUF937"/>
</dbReference>
<dbReference type="RefSeq" id="WP_061002860.1">
    <property type="nucleotide sequence ID" value="NZ_LSKA01000228.1"/>
</dbReference>
<sequence length="209" mass="19875">MAGLDELLNQIPTQEIAAKLGADEGEVNSAVQQLVPLLVGGLQHNAEDPDTAAGIENDAADHAASGLLDGGVTVDQVNQDQGADAIAKIFGGNDSGQVASALAGGGAGNSELIQKLLPILAPIVLAYIGKQLTGGGGAASTPAASGGGLGDVLGNILGGALSGNKAGGNTNSGDNPLGNILGSVLGGGGNQGAGGVLGSVLGGLFGNKK</sequence>
<dbReference type="OrthoDB" id="3577641at2"/>
<reference evidence="1 2" key="1">
    <citation type="submission" date="2016-06" db="EMBL/GenBank/DDBJ databases">
        <authorList>
            <person name="Kjaerup R.B."/>
            <person name="Dalgaard T.S."/>
            <person name="Juul-Madsen H.R."/>
        </authorList>
    </citation>
    <scope>NUCLEOTIDE SEQUENCE [LARGE SCALE GENOMIC DNA]</scope>
    <source>
        <strain evidence="1 2">1199456.5</strain>
    </source>
</reference>
<proteinExistence type="predicted"/>
<evidence type="ECO:0000313" key="1">
    <source>
        <dbReference type="EMBL" id="OBA84947.1"/>
    </source>
</evidence>
<name>A0A1A0MHP4_MYCMU</name>
<gene>
    <name evidence="1" type="ORF">A5642_25185</name>
</gene>
<dbReference type="AlphaFoldDB" id="A0A1A0MHP4"/>
<dbReference type="Pfam" id="PF06078">
    <property type="entry name" value="DUF937"/>
    <property type="match status" value="1"/>
</dbReference>
<dbReference type="EMBL" id="LZSF01000191">
    <property type="protein sequence ID" value="OBA84947.1"/>
    <property type="molecule type" value="Genomic_DNA"/>
</dbReference>
<dbReference type="Proteomes" id="UP000093962">
    <property type="component" value="Unassembled WGS sequence"/>
</dbReference>
<evidence type="ECO:0000313" key="2">
    <source>
        <dbReference type="Proteomes" id="UP000093962"/>
    </source>
</evidence>
<protein>
    <recommendedName>
        <fullName evidence="3">DUF937 domain-containing protein</fullName>
    </recommendedName>
</protein>
<comment type="caution">
    <text evidence="1">The sequence shown here is derived from an EMBL/GenBank/DDBJ whole genome shotgun (WGS) entry which is preliminary data.</text>
</comment>
<evidence type="ECO:0008006" key="3">
    <source>
        <dbReference type="Google" id="ProtNLM"/>
    </source>
</evidence>